<evidence type="ECO:0000313" key="2">
    <source>
        <dbReference type="Proteomes" id="UP000014020"/>
    </source>
</evidence>
<dbReference type="AlphaFoldDB" id="R8MDZ9"/>
<accession>R8MDZ9</accession>
<protein>
    <submittedName>
        <fullName evidence="1">Uncharacterized protein</fullName>
    </submittedName>
</protein>
<reference evidence="2" key="1">
    <citation type="submission" date="2012-12" db="EMBL/GenBank/DDBJ databases">
        <title>The genome sequence of Bacillus cereus VD146.</title>
        <authorList>
            <consortium name="The Broad Institute Genome Sequencing Platform"/>
            <consortium name="The Broad Institute Genome Sequencing Center for Infectious Disease"/>
            <person name="Feldgarden M."/>
            <person name="Van der Auwera G.A."/>
            <person name="Mahillon J."/>
            <person name="Duprez V."/>
            <person name="Timmery S."/>
            <person name="Mattelet C."/>
            <person name="Dierick K."/>
            <person name="Sun M."/>
            <person name="Yu Z."/>
            <person name="Zhu L."/>
            <person name="Hu X."/>
            <person name="Shank E.B."/>
            <person name="Swiecicka I."/>
            <person name="Hansen B.M."/>
            <person name="Andrup L."/>
            <person name="Walker B."/>
            <person name="Young S.K."/>
            <person name="Zeng Q."/>
            <person name="Gargeya S."/>
            <person name="Fitzgerald M."/>
            <person name="Haas B."/>
            <person name="Abouelleil A."/>
            <person name="Alvarado L."/>
            <person name="Arachchi H.M."/>
            <person name="Berlin A.M."/>
            <person name="Chapman S.B."/>
            <person name="Dewar J."/>
            <person name="Goldberg J."/>
            <person name="Griggs A."/>
            <person name="Gujja S."/>
            <person name="Hansen M."/>
            <person name="Howarth C."/>
            <person name="Imamovic A."/>
            <person name="Larimer J."/>
            <person name="McCowan C."/>
            <person name="Murphy C."/>
            <person name="Neiman D."/>
            <person name="Pearson M."/>
            <person name="Priest M."/>
            <person name="Roberts A."/>
            <person name="Saif S."/>
            <person name="Shea T."/>
            <person name="Sisk P."/>
            <person name="Sykes S."/>
            <person name="Wortman J."/>
            <person name="Nusbaum C."/>
            <person name="Birren B."/>
        </authorList>
    </citation>
    <scope>NUCLEOTIDE SEQUENCE [LARGE SCALE GENOMIC DNA]</scope>
    <source>
        <strain evidence="2">VD146</strain>
    </source>
</reference>
<evidence type="ECO:0000313" key="1">
    <source>
        <dbReference type="EMBL" id="EOP32274.1"/>
    </source>
</evidence>
<dbReference type="RefSeq" id="WP_016121258.1">
    <property type="nucleotide sequence ID" value="NZ_KB976684.1"/>
</dbReference>
<dbReference type="HOGENOM" id="CLU_1955119_0_0_9"/>
<dbReference type="PATRIC" id="fig|1053236.3.peg.6173"/>
<name>R8MDZ9_BACCX</name>
<gene>
    <name evidence="1" type="ORF">IK1_05810</name>
</gene>
<dbReference type="Proteomes" id="UP000014020">
    <property type="component" value="Unassembled WGS sequence"/>
</dbReference>
<dbReference type="EMBL" id="AHFE01000075">
    <property type="protein sequence ID" value="EOP32274.1"/>
    <property type="molecule type" value="Genomic_DNA"/>
</dbReference>
<proteinExistence type="predicted"/>
<sequence length="128" mass="15508">MGYVTHAFKKYEIVDLGWGSYEFKMSDYENGDYIYPSIVLEIEMFLRETLEIEDFELVPIFFEIDLEELSEIEIKSVTERLVEPKQCLDFVRKHDLVEKIKEFKPEALFTFEHLIRRWKNGFFVIETY</sequence>
<comment type="caution">
    <text evidence="1">The sequence shown here is derived from an EMBL/GenBank/DDBJ whole genome shotgun (WGS) entry which is preliminary data.</text>
</comment>
<organism evidence="1 2">
    <name type="scientific">Bacillus cereus (strain VD146)</name>
    <dbReference type="NCBI Taxonomy" id="1053236"/>
    <lineage>
        <taxon>Bacteria</taxon>
        <taxon>Bacillati</taxon>
        <taxon>Bacillota</taxon>
        <taxon>Bacilli</taxon>
        <taxon>Bacillales</taxon>
        <taxon>Bacillaceae</taxon>
        <taxon>Bacillus</taxon>
        <taxon>Bacillus cereus group</taxon>
    </lineage>
</organism>